<evidence type="ECO:0000256" key="1">
    <source>
        <dbReference type="ARBA" id="ARBA00001973"/>
    </source>
</evidence>
<keyword evidence="6" id="KW-0560">Oxidoreductase</keyword>
<dbReference type="GO" id="GO:0042421">
    <property type="term" value="P:norepinephrine biosynthetic process"/>
    <property type="evidence" value="ECO:0007669"/>
    <property type="project" value="TreeGrafter"/>
</dbReference>
<evidence type="ECO:0000256" key="4">
    <source>
        <dbReference type="ARBA" id="ARBA00022723"/>
    </source>
</evidence>
<comment type="subcellular location">
    <subcellularLocation>
        <location evidence="2">Membrane</location>
    </subcellularLocation>
</comment>
<keyword evidence="9" id="KW-0472">Membrane</keyword>
<evidence type="ECO:0000256" key="7">
    <source>
        <dbReference type="ARBA" id="ARBA00023008"/>
    </source>
</evidence>
<evidence type="ECO:0000256" key="8">
    <source>
        <dbReference type="ARBA" id="ARBA00023033"/>
    </source>
</evidence>
<dbReference type="GO" id="GO:0042420">
    <property type="term" value="P:dopamine catabolic process"/>
    <property type="evidence" value="ECO:0007669"/>
    <property type="project" value="TreeGrafter"/>
</dbReference>
<keyword evidence="4" id="KW-0479">Metal-binding</keyword>
<dbReference type="InterPro" id="IPR005018">
    <property type="entry name" value="DOMON_domain"/>
</dbReference>
<dbReference type="GO" id="GO:0005615">
    <property type="term" value="C:extracellular space"/>
    <property type="evidence" value="ECO:0007669"/>
    <property type="project" value="TreeGrafter"/>
</dbReference>
<keyword evidence="10" id="KW-1015">Disulfide bond</keyword>
<evidence type="ECO:0000313" key="14">
    <source>
        <dbReference type="Proteomes" id="UP000275408"/>
    </source>
</evidence>
<feature type="domain" description="DOMON" evidence="12">
    <location>
        <begin position="616"/>
        <end position="732"/>
    </location>
</feature>
<dbReference type="PANTHER" id="PTHR10157:SF23">
    <property type="entry name" value="MOXD1 HOMOLOG 1"/>
    <property type="match status" value="1"/>
</dbReference>
<dbReference type="GO" id="GO:0005507">
    <property type="term" value="F:copper ion binding"/>
    <property type="evidence" value="ECO:0007669"/>
    <property type="project" value="InterPro"/>
</dbReference>
<gene>
    <name evidence="13" type="ORF">pdam_00003599</name>
</gene>
<dbReference type="AlphaFoldDB" id="A0A3M6V1W4"/>
<keyword evidence="7" id="KW-0186">Copper</keyword>
<accession>A0A3M6V1W4</accession>
<dbReference type="Gene3D" id="2.60.120.230">
    <property type="match status" value="2"/>
</dbReference>
<evidence type="ECO:0000256" key="5">
    <source>
        <dbReference type="ARBA" id="ARBA00022729"/>
    </source>
</evidence>
<dbReference type="Pfam" id="PF03712">
    <property type="entry name" value="Cu2_monoox_C"/>
    <property type="match status" value="3"/>
</dbReference>
<dbReference type="Gene3D" id="2.60.40.1210">
    <property type="entry name" value="Cellobiose dehydrogenase, cytochrome domain"/>
    <property type="match status" value="1"/>
</dbReference>
<dbReference type="InterPro" id="IPR014784">
    <property type="entry name" value="Cu2_ascorb_mOase-like_C"/>
</dbReference>
<dbReference type="GO" id="GO:0004500">
    <property type="term" value="F:dopamine beta-monooxygenase activity"/>
    <property type="evidence" value="ECO:0007669"/>
    <property type="project" value="InterPro"/>
</dbReference>
<dbReference type="EMBL" id="RCHS01000309">
    <property type="protein sequence ID" value="RMX59548.1"/>
    <property type="molecule type" value="Genomic_DNA"/>
</dbReference>
<dbReference type="GO" id="GO:0030667">
    <property type="term" value="C:secretory granule membrane"/>
    <property type="evidence" value="ECO:0007669"/>
    <property type="project" value="TreeGrafter"/>
</dbReference>
<dbReference type="CDD" id="cd09631">
    <property type="entry name" value="DOMON_DOH"/>
    <property type="match status" value="2"/>
</dbReference>
<dbReference type="GO" id="GO:0006589">
    <property type="term" value="P:octopamine biosynthetic process"/>
    <property type="evidence" value="ECO:0007669"/>
    <property type="project" value="TreeGrafter"/>
</dbReference>
<dbReference type="SUPFAM" id="SSF49742">
    <property type="entry name" value="PHM/PNGase F"/>
    <property type="match status" value="4"/>
</dbReference>
<dbReference type="Pfam" id="PF01082">
    <property type="entry name" value="Cu2_monooxygen"/>
    <property type="match status" value="2"/>
</dbReference>
<evidence type="ECO:0000256" key="2">
    <source>
        <dbReference type="ARBA" id="ARBA00004370"/>
    </source>
</evidence>
<evidence type="ECO:0000313" key="13">
    <source>
        <dbReference type="EMBL" id="RMX59548.1"/>
    </source>
</evidence>
<comment type="caution">
    <text evidence="13">The sequence shown here is derived from an EMBL/GenBank/DDBJ whole genome shotgun (WGS) entry which is preliminary data.</text>
</comment>
<dbReference type="InterPro" id="IPR008977">
    <property type="entry name" value="PHM/PNGase_F_dom_sf"/>
</dbReference>
<dbReference type="Gene3D" id="2.60.120.310">
    <property type="entry name" value="Copper type II, ascorbate-dependent monooxygenase, N-terminal domain"/>
    <property type="match status" value="2"/>
</dbReference>
<sequence length="1179" mass="132651">MPEKHPAQMTTELEKLPTHHLVTIKEAVMIQQYYCKEKLDADQRPQIIIALLSKIRCYYHYLFPIFARHNTSLLGYPPKCVPATLLSAVTALGWVFETKDRHATGHSTPKIDSWQDYEPISLQKDSGKTIMKFKRKFETCDFEDIRVADDIPMHDINSMGARSVFLLNTFEKVPKLPVDAKSFDFKMNKTAVPVNRTTYMYRVFEFPDLLGRHDIVQIDPIVQAGNEGVVHHMILYECRDNFPQIHVDFEGTTNSPEMPPPVLQCIGLSIITAWAIGGQSFYYPEHVGLSFEGHPKFAVMEMHYDNPENKAGIIDSSGLRFHYTSQLRQYQASILSVGWAVDPLMIIPPDQANWTTEGYCIKGCTEEGLQGSPLESGAIRIFAIVHMHLSPSRHIHPTCQEWCRTSRGYQRRQLRFQLSGSSGSKTGGDSFAGRLADNSLQGGPATGDEMCLSFHYYYPKANLTQCWSSQKPAVDKFYSNHGGSTQFLPSWFSFFPIHLPADLPTYLFSCLPSWLITQVPPNPNDWTEELVSELWDSYQDTQDIYVYCSGHNSIPLSGLRHTLQKKTVISSPLKREMQKITKVSACCLLIFVCLAKSSIIDLTSGHSFFAALDESQKVKLFWNVDTAKKEIYFTVEAQTTGWVGFGISTGQGKMQGADIVIGWVKDGETYFKDRHATGHSTPKIDSQQDYVLIALQEESGKTVMKFKRKFETCDTDDNSIKEGTTKVIYAMHPKDPESEDNIPMHTIRGARSVFLLNAIKDVPKLPADAKTFAFLMNKTQLPPKRTTYYYRVFQFPTLPGRRDVIRIEPVIQEGNEGIVHHILLYQCDHNNFPSSNLSYEGVGNSPDMPPAVKSCTGPSTIAAWAIGGETFYFPEHVGFSIGTNDSPKIVVMEMHYDNPLQKTGILDSSGLRFHYTSQRREYQAGILTVGWLVSRSMIIPPHQESWETQGYCVEDCTKEGMKGSSLSGGGIKIFASALHTHLAGHAAYTKHVRDGVELPEIIRDDNYDFNFQEFQIPAEETTVMPGDTLITGCKYHTKDHPKSGGLGTNEEMCLSFHYYYPKINLSNCLSCQCSAVENWYQSHYSQHPAKNNSLWNDKWTPGLRDSYRDTNAINAHCSGVDGKDLPGLGWKVVDKPKIDIPLKPEPVCQGVPSSSPNKLASYSLGLVTILFAVLLSCMY</sequence>
<organism evidence="13 14">
    <name type="scientific">Pocillopora damicornis</name>
    <name type="common">Cauliflower coral</name>
    <name type="synonym">Millepora damicornis</name>
    <dbReference type="NCBI Taxonomy" id="46731"/>
    <lineage>
        <taxon>Eukaryota</taxon>
        <taxon>Metazoa</taxon>
        <taxon>Cnidaria</taxon>
        <taxon>Anthozoa</taxon>
        <taxon>Hexacorallia</taxon>
        <taxon>Scleractinia</taxon>
        <taxon>Astrocoeniina</taxon>
        <taxon>Pocilloporidae</taxon>
        <taxon>Pocillopora</taxon>
    </lineage>
</organism>
<evidence type="ECO:0000256" key="9">
    <source>
        <dbReference type="ARBA" id="ARBA00023136"/>
    </source>
</evidence>
<dbReference type="Pfam" id="PF03351">
    <property type="entry name" value="DOMON"/>
    <property type="match status" value="1"/>
</dbReference>
<dbReference type="InterPro" id="IPR000945">
    <property type="entry name" value="DBH-like"/>
</dbReference>
<evidence type="ECO:0000256" key="3">
    <source>
        <dbReference type="ARBA" id="ARBA00010676"/>
    </source>
</evidence>
<dbReference type="FunFam" id="2.60.120.230:FF:000001">
    <property type="entry name" value="Monooxygenase, DBH-like 1"/>
    <property type="match status" value="1"/>
</dbReference>
<name>A0A3M6V1W4_POCDA</name>
<dbReference type="FunFam" id="2.60.40.1210:FF:000001">
    <property type="entry name" value="Monooxygenase, DBH-like 1, like"/>
    <property type="match status" value="1"/>
</dbReference>
<keyword evidence="5" id="KW-0732">Signal</keyword>
<dbReference type="SMART" id="SM00664">
    <property type="entry name" value="DoH"/>
    <property type="match status" value="1"/>
</dbReference>
<comment type="similarity">
    <text evidence="3">Belongs to the copper type II ascorbate-dependent monooxygenase family.</text>
</comment>
<dbReference type="FunFam" id="2.60.120.310:FF:000004">
    <property type="entry name" value="DBH-like monooxygenase protein 1"/>
    <property type="match status" value="2"/>
</dbReference>
<dbReference type="Proteomes" id="UP000275408">
    <property type="component" value="Unassembled WGS sequence"/>
</dbReference>
<dbReference type="PANTHER" id="PTHR10157">
    <property type="entry name" value="DOPAMINE BETA HYDROXYLASE RELATED"/>
    <property type="match status" value="1"/>
</dbReference>
<dbReference type="SUPFAM" id="SSF49344">
    <property type="entry name" value="CBD9-like"/>
    <property type="match status" value="1"/>
</dbReference>
<dbReference type="InterPro" id="IPR045266">
    <property type="entry name" value="DOH_DOMON"/>
</dbReference>
<comment type="cofactor">
    <cofactor evidence="1">
        <name>Cu(2+)</name>
        <dbReference type="ChEBI" id="CHEBI:29036"/>
    </cofactor>
</comment>
<keyword evidence="14" id="KW-1185">Reference proteome</keyword>
<dbReference type="InterPro" id="IPR024548">
    <property type="entry name" value="Cu2_monoox_C"/>
</dbReference>
<reference evidence="13 14" key="1">
    <citation type="journal article" date="2018" name="Sci. Rep.">
        <title>Comparative analysis of the Pocillopora damicornis genome highlights role of immune system in coral evolution.</title>
        <authorList>
            <person name="Cunning R."/>
            <person name="Bay R.A."/>
            <person name="Gillette P."/>
            <person name="Baker A.C."/>
            <person name="Traylor-Knowles N."/>
        </authorList>
    </citation>
    <scope>NUCLEOTIDE SEQUENCE [LARGE SCALE GENOMIC DNA]</scope>
    <source>
        <strain evidence="13">RSMAS</strain>
        <tissue evidence="13">Whole animal</tissue>
    </source>
</reference>
<dbReference type="OrthoDB" id="10003276at2759"/>
<proteinExistence type="inferred from homology"/>
<keyword evidence="11" id="KW-0325">Glycoprotein</keyword>
<evidence type="ECO:0000256" key="6">
    <source>
        <dbReference type="ARBA" id="ARBA00023002"/>
    </source>
</evidence>
<protein>
    <recommendedName>
        <fullName evidence="12">DOMON domain-containing protein</fullName>
    </recommendedName>
</protein>
<evidence type="ECO:0000259" key="12">
    <source>
        <dbReference type="PROSITE" id="PS50836"/>
    </source>
</evidence>
<evidence type="ECO:0000256" key="11">
    <source>
        <dbReference type="ARBA" id="ARBA00023180"/>
    </source>
</evidence>
<dbReference type="PROSITE" id="PS50836">
    <property type="entry name" value="DOMON"/>
    <property type="match status" value="1"/>
</dbReference>
<dbReference type="PRINTS" id="PR00767">
    <property type="entry name" value="DBMONOXGNASE"/>
</dbReference>
<dbReference type="InterPro" id="IPR036939">
    <property type="entry name" value="Cu2_ascorb_mOase_N_sf"/>
</dbReference>
<evidence type="ECO:0000256" key="10">
    <source>
        <dbReference type="ARBA" id="ARBA00023157"/>
    </source>
</evidence>
<dbReference type="InterPro" id="IPR000323">
    <property type="entry name" value="Cu2_ascorb_mOase_N"/>
</dbReference>
<dbReference type="InterPro" id="IPR028460">
    <property type="entry name" value="Tbh/DBH"/>
</dbReference>
<keyword evidence="8" id="KW-0503">Monooxygenase</keyword>